<dbReference type="GO" id="GO:0016740">
    <property type="term" value="F:transferase activity"/>
    <property type="evidence" value="ECO:0007669"/>
    <property type="project" value="UniProtKB-KW"/>
</dbReference>
<evidence type="ECO:0000313" key="3">
    <source>
        <dbReference type="Proteomes" id="UP000317893"/>
    </source>
</evidence>
<evidence type="ECO:0000313" key="2">
    <source>
        <dbReference type="EMBL" id="TQJ08407.1"/>
    </source>
</evidence>
<comment type="caution">
    <text evidence="2">The sequence shown here is derived from an EMBL/GenBank/DDBJ whole genome shotgun (WGS) entry which is preliminary data.</text>
</comment>
<dbReference type="PANTHER" id="PTHR43685">
    <property type="entry name" value="GLYCOSYLTRANSFERASE"/>
    <property type="match status" value="1"/>
</dbReference>
<dbReference type="EMBL" id="VFMN01000001">
    <property type="protein sequence ID" value="TQJ08407.1"/>
    <property type="molecule type" value="Genomic_DNA"/>
</dbReference>
<name>A0A542DZ94_9MICO</name>
<feature type="domain" description="Glycosyltransferase 2-like" evidence="1">
    <location>
        <begin position="5"/>
        <end position="137"/>
    </location>
</feature>
<dbReference type="OrthoDB" id="3177103at2"/>
<proteinExistence type="predicted"/>
<dbReference type="RefSeq" id="WP_141847925.1">
    <property type="nucleotide sequence ID" value="NZ_BAAAPR010000004.1"/>
</dbReference>
<dbReference type="SUPFAM" id="SSF53448">
    <property type="entry name" value="Nucleotide-diphospho-sugar transferases"/>
    <property type="match status" value="1"/>
</dbReference>
<dbReference type="InterPro" id="IPR029044">
    <property type="entry name" value="Nucleotide-diphossugar_trans"/>
</dbReference>
<accession>A0A542DZ94</accession>
<dbReference type="InterPro" id="IPR001173">
    <property type="entry name" value="Glyco_trans_2-like"/>
</dbReference>
<protein>
    <submittedName>
        <fullName evidence="2">Glycosyl transferase family 2</fullName>
    </submittedName>
</protein>
<evidence type="ECO:0000259" key="1">
    <source>
        <dbReference type="Pfam" id="PF00535"/>
    </source>
</evidence>
<dbReference type="PANTHER" id="PTHR43685:SF2">
    <property type="entry name" value="GLYCOSYLTRANSFERASE 2-LIKE DOMAIN-CONTAINING PROTEIN"/>
    <property type="match status" value="1"/>
</dbReference>
<dbReference type="Gene3D" id="3.90.550.10">
    <property type="entry name" value="Spore Coat Polysaccharide Biosynthesis Protein SpsA, Chain A"/>
    <property type="match status" value="1"/>
</dbReference>
<keyword evidence="3" id="KW-1185">Reference proteome</keyword>
<sequence length="295" mass="33364">MALDILVPYWGDPALLRATVESVLAQRNPDWLLTVVDDAYPDDTASRWLATLDDPRVRYVRQEHNVGITQNYRTCRELATQDVMVFLGYDDLLLPGYVDVVLSAHRRFPDAVVIQPGVEVVDEDGHRVRTLADEVKQRLVRPRADRARVLGGEELVTSLLHGDWMYWPSLAFRTTPLREVDFRDGFPVTQDLALVVDLLVRGGTMVLEPTVCFRYRRHRESASSTALLDGSRFAAERAYFALAAEQARTQGWPRAERAARWRLTSRAHAATLLPAALRSGRQDAVRALVRHALGR</sequence>
<dbReference type="Proteomes" id="UP000317893">
    <property type="component" value="Unassembled WGS sequence"/>
</dbReference>
<dbReference type="InterPro" id="IPR050834">
    <property type="entry name" value="Glycosyltransf_2"/>
</dbReference>
<dbReference type="Pfam" id="PF00535">
    <property type="entry name" value="Glycos_transf_2"/>
    <property type="match status" value="1"/>
</dbReference>
<keyword evidence="2" id="KW-0808">Transferase</keyword>
<dbReference type="AlphaFoldDB" id="A0A542DZ94"/>
<gene>
    <name evidence="2" type="ORF">FB458_1495</name>
</gene>
<reference evidence="2 3" key="1">
    <citation type="submission" date="2019-06" db="EMBL/GenBank/DDBJ databases">
        <title>Sequencing the genomes of 1000 actinobacteria strains.</title>
        <authorList>
            <person name="Klenk H.-P."/>
        </authorList>
    </citation>
    <scope>NUCLEOTIDE SEQUENCE [LARGE SCALE GENOMIC DNA]</scope>
    <source>
        <strain evidence="2 3">DSM 18607</strain>
    </source>
</reference>
<organism evidence="2 3">
    <name type="scientific">Lapillicoccus jejuensis</name>
    <dbReference type="NCBI Taxonomy" id="402171"/>
    <lineage>
        <taxon>Bacteria</taxon>
        <taxon>Bacillati</taxon>
        <taxon>Actinomycetota</taxon>
        <taxon>Actinomycetes</taxon>
        <taxon>Micrococcales</taxon>
        <taxon>Intrasporangiaceae</taxon>
        <taxon>Lapillicoccus</taxon>
    </lineage>
</organism>